<dbReference type="Gene3D" id="3.40.50.720">
    <property type="entry name" value="NAD(P)-binding Rossmann-like Domain"/>
    <property type="match status" value="1"/>
</dbReference>
<reference evidence="10 11" key="1">
    <citation type="submission" date="2016-02" db="EMBL/GenBank/DDBJ databases">
        <authorList>
            <person name="Wen L."/>
            <person name="He K."/>
            <person name="Yang H."/>
        </authorList>
    </citation>
    <scope>NUCLEOTIDE SEQUENCE [LARGE SCALE GENOMIC DNA]</scope>
    <source>
        <strain evidence="10 11">MJR8628A</strain>
    </source>
</reference>
<dbReference type="Pfam" id="PF02781">
    <property type="entry name" value="G6PD_C"/>
    <property type="match status" value="1"/>
</dbReference>
<dbReference type="eggNOG" id="COG0364">
    <property type="taxonomic scope" value="Bacteria"/>
</dbReference>
<comment type="caution">
    <text evidence="10">The sequence shown here is derived from an EMBL/GenBank/DDBJ whole genome shotgun (WGS) entry which is preliminary data.</text>
</comment>
<comment type="catalytic activity">
    <reaction evidence="7">
        <text>D-glucose 6-phosphate + NADP(+) = 6-phospho-D-glucono-1,5-lactone + NADPH + H(+)</text>
        <dbReference type="Rhea" id="RHEA:15841"/>
        <dbReference type="ChEBI" id="CHEBI:15378"/>
        <dbReference type="ChEBI" id="CHEBI:57783"/>
        <dbReference type="ChEBI" id="CHEBI:57955"/>
        <dbReference type="ChEBI" id="CHEBI:58349"/>
        <dbReference type="ChEBI" id="CHEBI:61548"/>
        <dbReference type="EC" id="1.1.1.49"/>
    </reaction>
</comment>
<keyword evidence="6 7" id="KW-0119">Carbohydrate metabolism</keyword>
<dbReference type="InterPro" id="IPR036291">
    <property type="entry name" value="NAD(P)-bd_dom_sf"/>
</dbReference>
<keyword evidence="4 7" id="KW-0521">NADP</keyword>
<dbReference type="InterPro" id="IPR022675">
    <property type="entry name" value="G6P_DH_C"/>
</dbReference>
<feature type="binding site" evidence="7">
    <location>
        <begin position="96"/>
        <end position="97"/>
    </location>
    <ligand>
        <name>NADP(+)</name>
        <dbReference type="ChEBI" id="CHEBI:58349"/>
    </ligand>
</feature>
<accession>A0A135YW69</accession>
<dbReference type="SUPFAM" id="SSF51735">
    <property type="entry name" value="NAD(P)-binding Rossmann-fold domains"/>
    <property type="match status" value="1"/>
</dbReference>
<dbReference type="PROSITE" id="PS00069">
    <property type="entry name" value="G6P_DEHYDROGENASE"/>
    <property type="match status" value="1"/>
</dbReference>
<protein>
    <recommendedName>
        <fullName evidence="7">Glucose-6-phosphate 1-dehydrogenase</fullName>
        <shortName evidence="7">G6PD</shortName>
        <ecNumber evidence="7">1.1.1.49</ecNumber>
    </recommendedName>
</protein>
<evidence type="ECO:0000256" key="3">
    <source>
        <dbReference type="ARBA" id="ARBA00022526"/>
    </source>
</evidence>
<dbReference type="Pfam" id="PF00479">
    <property type="entry name" value="G6PD_N"/>
    <property type="match status" value="1"/>
</dbReference>
<dbReference type="Proteomes" id="UP000070326">
    <property type="component" value="Unassembled WGS sequence"/>
</dbReference>
<evidence type="ECO:0000313" key="11">
    <source>
        <dbReference type="Proteomes" id="UP000070326"/>
    </source>
</evidence>
<dbReference type="EC" id="1.1.1.49" evidence="7"/>
<feature type="binding site" evidence="7">
    <location>
        <position position="221"/>
    </location>
    <ligand>
        <name>substrate</name>
    </ligand>
</feature>
<sequence>MYKNYIKDDIEKDLLVIFGGTGDLTNRKLVPAVYNLFNQVGEGKEPMRVLIIGRRDWTREEYIENVKPWVKQFSRLEYTEEKWNLFKDQLDYYKMDISNIEEYKGLFEYFDSHYSDYRMLFYYAVAPRFFDPITRGLGQKEWTEGRAKVIVEKPFGENLEDAKRLFKDMEVMFGRDYIYHIDHYLGKEMVQNITTLRFDNMIFRSCWNKDYIESVEISAREQVGVETRGGYYDKSGAMRDMVQNHLFQILSILAMEMPEKVSPYAVTVAQQNVLQAIKPMSKENIDKHLVMGQYSGYRSEDKVDPESKTETYAAMAVFIDNPRWEGVPFIIRTGKKLDKRETNVVINFKKANENQFANRLHFHIQPDEGVKLSFNIKTPGLSYDTQKVDMDFCQSCDVNAHANTPEAYERLIKAVSDGQHFLFSQWPQIEYSWKWVDEAVNLWKEAGSRICLYEPGTRGPKEADDMIESFGTHWYSSKEV</sequence>
<gene>
    <name evidence="7" type="primary">zwf</name>
    <name evidence="10" type="ORF">HMPREF3195_00628</name>
</gene>
<dbReference type="GO" id="GO:0050661">
    <property type="term" value="F:NADP binding"/>
    <property type="evidence" value="ECO:0007669"/>
    <property type="project" value="UniProtKB-UniRule"/>
</dbReference>
<dbReference type="GO" id="GO:0004345">
    <property type="term" value="F:glucose-6-phosphate dehydrogenase activity"/>
    <property type="evidence" value="ECO:0007669"/>
    <property type="project" value="UniProtKB-UniRule"/>
</dbReference>
<dbReference type="InterPro" id="IPR001282">
    <property type="entry name" value="G6P_DH"/>
</dbReference>
<name>A0A135YW69_9FIRM</name>
<dbReference type="UniPathway" id="UPA00115">
    <property type="reaction ID" value="UER00408"/>
</dbReference>
<keyword evidence="5 7" id="KW-0560">Oxidoreductase</keyword>
<organism evidence="10 11">
    <name type="scientific">Peptostreptococcus anaerobius</name>
    <dbReference type="NCBI Taxonomy" id="1261"/>
    <lineage>
        <taxon>Bacteria</taxon>
        <taxon>Bacillati</taxon>
        <taxon>Bacillota</taxon>
        <taxon>Clostridia</taxon>
        <taxon>Peptostreptococcales</taxon>
        <taxon>Peptostreptococcaceae</taxon>
        <taxon>Peptostreptococcus</taxon>
    </lineage>
</organism>
<evidence type="ECO:0000256" key="4">
    <source>
        <dbReference type="ARBA" id="ARBA00022857"/>
    </source>
</evidence>
<dbReference type="RefSeq" id="WP_061101711.1">
    <property type="nucleotide sequence ID" value="NZ_CP096607.1"/>
</dbReference>
<evidence type="ECO:0000256" key="5">
    <source>
        <dbReference type="ARBA" id="ARBA00023002"/>
    </source>
</evidence>
<keyword evidence="3 7" id="KW-0313">Glucose metabolism</keyword>
<proteinExistence type="inferred from homology"/>
<dbReference type="SUPFAM" id="SSF55347">
    <property type="entry name" value="Glyceraldehyde-3-phosphate dehydrogenase-like, C-terminal domain"/>
    <property type="match status" value="1"/>
</dbReference>
<dbReference type="PANTHER" id="PTHR23429:SF0">
    <property type="entry name" value="GLUCOSE-6-PHOSPHATE 1-DEHYDROGENASE"/>
    <property type="match status" value="1"/>
</dbReference>
<feature type="binding site" evidence="7">
    <location>
        <position position="187"/>
    </location>
    <ligand>
        <name>substrate</name>
    </ligand>
</feature>
<dbReference type="PATRIC" id="fig|1261.5.peg.633"/>
<dbReference type="PIRSF" id="PIRSF000110">
    <property type="entry name" value="G6PD"/>
    <property type="match status" value="1"/>
</dbReference>
<comment type="pathway">
    <text evidence="1 7">Carbohydrate degradation; pentose phosphate pathway; D-ribulose 5-phosphate from D-glucose 6-phosphate (oxidative stage): step 1/3.</text>
</comment>
<comment type="similarity">
    <text evidence="2 7">Belongs to the glucose-6-phosphate dehydrogenase family.</text>
</comment>
<dbReference type="PANTHER" id="PTHR23429">
    <property type="entry name" value="GLUCOSE-6-PHOSPHATE 1-DEHYDROGENASE G6PD"/>
    <property type="match status" value="1"/>
</dbReference>
<evidence type="ECO:0000256" key="6">
    <source>
        <dbReference type="ARBA" id="ARBA00023277"/>
    </source>
</evidence>
<evidence type="ECO:0000256" key="2">
    <source>
        <dbReference type="ARBA" id="ARBA00009975"/>
    </source>
</evidence>
<dbReference type="Gene3D" id="3.30.360.10">
    <property type="entry name" value="Dihydrodipicolinate Reductase, domain 2"/>
    <property type="match status" value="1"/>
</dbReference>
<evidence type="ECO:0000256" key="7">
    <source>
        <dbReference type="HAMAP-Rule" id="MF_00966"/>
    </source>
</evidence>
<dbReference type="InterPro" id="IPR022674">
    <property type="entry name" value="G6P_DH_NAD-bd"/>
</dbReference>
<dbReference type="EMBL" id="LSQZ01000019">
    <property type="protein sequence ID" value="KXI13639.1"/>
    <property type="molecule type" value="Genomic_DNA"/>
</dbReference>
<feature type="binding site" evidence="7">
    <location>
        <position position="54"/>
    </location>
    <ligand>
        <name>NADP(+)</name>
        <dbReference type="ChEBI" id="CHEBI:58349"/>
    </ligand>
</feature>
<comment type="caution">
    <text evidence="7">Lacks conserved residue(s) required for the propagation of feature annotation.</text>
</comment>
<evidence type="ECO:0000256" key="1">
    <source>
        <dbReference type="ARBA" id="ARBA00004937"/>
    </source>
</evidence>
<dbReference type="GO" id="GO:0006006">
    <property type="term" value="P:glucose metabolic process"/>
    <property type="evidence" value="ECO:0007669"/>
    <property type="project" value="UniProtKB-KW"/>
</dbReference>
<dbReference type="NCBIfam" id="TIGR00871">
    <property type="entry name" value="zwf"/>
    <property type="match status" value="1"/>
</dbReference>
<feature type="binding site" evidence="7">
    <location>
        <position position="335"/>
    </location>
    <ligand>
        <name>substrate</name>
    </ligand>
</feature>
<feature type="binding site" evidence="7">
    <location>
        <position position="240"/>
    </location>
    <ligand>
        <name>substrate</name>
    </ligand>
</feature>
<evidence type="ECO:0000259" key="8">
    <source>
        <dbReference type="Pfam" id="PF00479"/>
    </source>
</evidence>
<evidence type="ECO:0000313" key="10">
    <source>
        <dbReference type="EMBL" id="KXI13639.1"/>
    </source>
</evidence>
<dbReference type="STRING" id="1261.HMPREF3195_00628"/>
<comment type="function">
    <text evidence="7">Catalyzes the oxidation of glucose 6-phosphate to 6-phosphogluconolactone.</text>
</comment>
<dbReference type="AlphaFoldDB" id="A0A135YW69"/>
<feature type="binding site" evidence="7">
    <location>
        <position position="183"/>
    </location>
    <ligand>
        <name>substrate</name>
    </ligand>
</feature>
<feature type="binding site" evidence="7">
    <location>
        <position position="153"/>
    </location>
    <ligand>
        <name>NADP(+)</name>
        <dbReference type="ChEBI" id="CHEBI:58349"/>
    </ligand>
</feature>
<feature type="active site" description="Proton acceptor" evidence="7">
    <location>
        <position position="245"/>
    </location>
</feature>
<dbReference type="InterPro" id="IPR019796">
    <property type="entry name" value="G6P_DH_AS"/>
</dbReference>
<feature type="domain" description="Glucose-6-phosphate dehydrogenase NAD-binding" evidence="8">
    <location>
        <begin position="16"/>
        <end position="192"/>
    </location>
</feature>
<feature type="domain" description="Glucose-6-phosphate dehydrogenase C-terminal" evidence="9">
    <location>
        <begin position="195"/>
        <end position="474"/>
    </location>
</feature>
<dbReference type="GO" id="GO:0009051">
    <property type="term" value="P:pentose-phosphate shunt, oxidative branch"/>
    <property type="evidence" value="ECO:0007669"/>
    <property type="project" value="TreeGrafter"/>
</dbReference>
<evidence type="ECO:0000259" key="9">
    <source>
        <dbReference type="Pfam" id="PF02781"/>
    </source>
</evidence>
<dbReference type="PRINTS" id="PR00079">
    <property type="entry name" value="G6PDHDRGNASE"/>
</dbReference>
<dbReference type="HAMAP" id="MF_00966">
    <property type="entry name" value="G6PD"/>
    <property type="match status" value="1"/>
</dbReference>
<dbReference type="GO" id="GO:0005829">
    <property type="term" value="C:cytosol"/>
    <property type="evidence" value="ECO:0007669"/>
    <property type="project" value="TreeGrafter"/>
</dbReference>